<organism evidence="1 2">
    <name type="scientific">Monoraphidium neglectum</name>
    <dbReference type="NCBI Taxonomy" id="145388"/>
    <lineage>
        <taxon>Eukaryota</taxon>
        <taxon>Viridiplantae</taxon>
        <taxon>Chlorophyta</taxon>
        <taxon>core chlorophytes</taxon>
        <taxon>Chlorophyceae</taxon>
        <taxon>CS clade</taxon>
        <taxon>Sphaeropleales</taxon>
        <taxon>Selenastraceae</taxon>
        <taxon>Monoraphidium</taxon>
    </lineage>
</organism>
<proteinExistence type="predicted"/>
<dbReference type="GeneID" id="25728063"/>
<dbReference type="RefSeq" id="XP_013896124.1">
    <property type="nucleotide sequence ID" value="XM_014040670.1"/>
</dbReference>
<evidence type="ECO:0000313" key="1">
    <source>
        <dbReference type="EMBL" id="KIY97104.1"/>
    </source>
</evidence>
<evidence type="ECO:0008006" key="3">
    <source>
        <dbReference type="Google" id="ProtNLM"/>
    </source>
</evidence>
<evidence type="ECO:0000313" key="2">
    <source>
        <dbReference type="Proteomes" id="UP000054498"/>
    </source>
</evidence>
<sequence length="63" mass="6704">CAKNPGYMLEGCRLSCGICKPQGWDEYGSAVEVKPPPPVEELKAAILARSKAEAQAGVAEKQE</sequence>
<dbReference type="AlphaFoldDB" id="A0A0D2M0F3"/>
<protein>
    <recommendedName>
        <fullName evidence="3">ShKT domain-containing protein</fullName>
    </recommendedName>
</protein>
<name>A0A0D2M0F3_9CHLO</name>
<gene>
    <name evidence="1" type="ORF">MNEG_10859</name>
</gene>
<keyword evidence="2" id="KW-1185">Reference proteome</keyword>
<feature type="non-terminal residue" evidence="1">
    <location>
        <position position="1"/>
    </location>
</feature>
<dbReference type="KEGG" id="mng:MNEG_10859"/>
<accession>A0A0D2M0F3</accession>
<reference evidence="1 2" key="1">
    <citation type="journal article" date="2013" name="BMC Genomics">
        <title>Reconstruction of the lipid metabolism for the microalga Monoraphidium neglectum from its genome sequence reveals characteristics suitable for biofuel production.</title>
        <authorList>
            <person name="Bogen C."/>
            <person name="Al-Dilaimi A."/>
            <person name="Albersmeier A."/>
            <person name="Wichmann J."/>
            <person name="Grundmann M."/>
            <person name="Rupp O."/>
            <person name="Lauersen K.J."/>
            <person name="Blifernez-Klassen O."/>
            <person name="Kalinowski J."/>
            <person name="Goesmann A."/>
            <person name="Mussgnug J.H."/>
            <person name="Kruse O."/>
        </authorList>
    </citation>
    <scope>NUCLEOTIDE SEQUENCE [LARGE SCALE GENOMIC DNA]</scope>
    <source>
        <strain evidence="1 2">SAG 48.87</strain>
    </source>
</reference>
<dbReference type="Proteomes" id="UP000054498">
    <property type="component" value="Unassembled WGS sequence"/>
</dbReference>
<dbReference type="EMBL" id="KK102707">
    <property type="protein sequence ID" value="KIY97104.1"/>
    <property type="molecule type" value="Genomic_DNA"/>
</dbReference>